<dbReference type="AlphaFoldDB" id="A0A917RBI6"/>
<dbReference type="SUPFAM" id="SSF48264">
    <property type="entry name" value="Cytochrome P450"/>
    <property type="match status" value="1"/>
</dbReference>
<evidence type="ECO:0008006" key="10">
    <source>
        <dbReference type="Google" id="ProtNLM"/>
    </source>
</evidence>
<dbReference type="InterPro" id="IPR001128">
    <property type="entry name" value="Cyt_P450"/>
</dbReference>
<dbReference type="Pfam" id="PF00067">
    <property type="entry name" value="p450"/>
    <property type="match status" value="1"/>
</dbReference>
<dbReference type="Gene3D" id="1.10.630.10">
    <property type="entry name" value="Cytochrome P450"/>
    <property type="match status" value="1"/>
</dbReference>
<keyword evidence="6 7" id="KW-0503">Monooxygenase</keyword>
<reference evidence="8" key="2">
    <citation type="submission" date="2020-09" db="EMBL/GenBank/DDBJ databases">
        <authorList>
            <person name="Sun Q."/>
            <person name="Zhou Y."/>
        </authorList>
    </citation>
    <scope>NUCLEOTIDE SEQUENCE</scope>
    <source>
        <strain evidence="8">CGMCC 4.3508</strain>
    </source>
</reference>
<keyword evidence="5 7" id="KW-0408">Iron</keyword>
<evidence type="ECO:0000256" key="7">
    <source>
        <dbReference type="RuleBase" id="RU000461"/>
    </source>
</evidence>
<evidence type="ECO:0000256" key="4">
    <source>
        <dbReference type="ARBA" id="ARBA00023002"/>
    </source>
</evidence>
<evidence type="ECO:0000256" key="1">
    <source>
        <dbReference type="ARBA" id="ARBA00010617"/>
    </source>
</evidence>
<name>A0A917RBI6_9NOCA</name>
<organism evidence="8 9">
    <name type="scientific">Nocardia jinanensis</name>
    <dbReference type="NCBI Taxonomy" id="382504"/>
    <lineage>
        <taxon>Bacteria</taxon>
        <taxon>Bacillati</taxon>
        <taxon>Actinomycetota</taxon>
        <taxon>Actinomycetes</taxon>
        <taxon>Mycobacteriales</taxon>
        <taxon>Nocardiaceae</taxon>
        <taxon>Nocardia</taxon>
    </lineage>
</organism>
<dbReference type="Proteomes" id="UP000638263">
    <property type="component" value="Unassembled WGS sequence"/>
</dbReference>
<accession>A0A917RBI6</accession>
<dbReference type="GO" id="GO:0004497">
    <property type="term" value="F:monooxygenase activity"/>
    <property type="evidence" value="ECO:0007669"/>
    <property type="project" value="UniProtKB-KW"/>
</dbReference>
<dbReference type="GO" id="GO:0005506">
    <property type="term" value="F:iron ion binding"/>
    <property type="evidence" value="ECO:0007669"/>
    <property type="project" value="InterPro"/>
</dbReference>
<evidence type="ECO:0000256" key="2">
    <source>
        <dbReference type="ARBA" id="ARBA00022617"/>
    </source>
</evidence>
<evidence type="ECO:0000256" key="6">
    <source>
        <dbReference type="ARBA" id="ARBA00023033"/>
    </source>
</evidence>
<keyword evidence="4 7" id="KW-0560">Oxidoreductase</keyword>
<keyword evidence="9" id="KW-1185">Reference proteome</keyword>
<gene>
    <name evidence="8" type="ORF">GCM10011588_13420</name>
</gene>
<dbReference type="InterPro" id="IPR036396">
    <property type="entry name" value="Cyt_P450_sf"/>
</dbReference>
<sequence>MLDDVPTGHVIARYVTSDIELYGTTVPAGSAMMLLVASANRDSDRWPDPDSFDIHRRMSNLRTFGFGTHYCLGASLARLEAKVALEEFLRRFPLWEVDWDALALSSTSTMRGWETLPITVNQPLLRANRPS</sequence>
<reference evidence="8" key="1">
    <citation type="journal article" date="2014" name="Int. J. Syst. Evol. Microbiol.">
        <title>Complete genome sequence of Corynebacterium casei LMG S-19264T (=DSM 44701T), isolated from a smear-ripened cheese.</title>
        <authorList>
            <consortium name="US DOE Joint Genome Institute (JGI-PGF)"/>
            <person name="Walter F."/>
            <person name="Albersmeier A."/>
            <person name="Kalinowski J."/>
            <person name="Ruckert C."/>
        </authorList>
    </citation>
    <scope>NUCLEOTIDE SEQUENCE</scope>
    <source>
        <strain evidence="8">CGMCC 4.3508</strain>
    </source>
</reference>
<dbReference type="EMBL" id="BMMH01000002">
    <property type="protein sequence ID" value="GGL00084.1"/>
    <property type="molecule type" value="Genomic_DNA"/>
</dbReference>
<dbReference type="InterPro" id="IPR002397">
    <property type="entry name" value="Cyt_P450_B"/>
</dbReference>
<evidence type="ECO:0000313" key="8">
    <source>
        <dbReference type="EMBL" id="GGL00084.1"/>
    </source>
</evidence>
<keyword evidence="2 7" id="KW-0349">Heme</keyword>
<dbReference type="GO" id="GO:0016705">
    <property type="term" value="F:oxidoreductase activity, acting on paired donors, with incorporation or reduction of molecular oxygen"/>
    <property type="evidence" value="ECO:0007669"/>
    <property type="project" value="InterPro"/>
</dbReference>
<dbReference type="PRINTS" id="PR00359">
    <property type="entry name" value="BP450"/>
</dbReference>
<evidence type="ECO:0000256" key="3">
    <source>
        <dbReference type="ARBA" id="ARBA00022723"/>
    </source>
</evidence>
<dbReference type="PROSITE" id="PS00086">
    <property type="entry name" value="CYTOCHROME_P450"/>
    <property type="match status" value="1"/>
</dbReference>
<dbReference type="GO" id="GO:0020037">
    <property type="term" value="F:heme binding"/>
    <property type="evidence" value="ECO:0007669"/>
    <property type="project" value="InterPro"/>
</dbReference>
<dbReference type="PANTHER" id="PTHR46696:SF1">
    <property type="entry name" value="CYTOCHROME P450 YJIB-RELATED"/>
    <property type="match status" value="1"/>
</dbReference>
<evidence type="ECO:0000313" key="9">
    <source>
        <dbReference type="Proteomes" id="UP000638263"/>
    </source>
</evidence>
<protein>
    <recommendedName>
        <fullName evidence="10">Cytochrome P450</fullName>
    </recommendedName>
</protein>
<dbReference type="PANTHER" id="PTHR46696">
    <property type="entry name" value="P450, PUTATIVE (EUROFUNG)-RELATED"/>
    <property type="match status" value="1"/>
</dbReference>
<dbReference type="InterPro" id="IPR017972">
    <property type="entry name" value="Cyt_P450_CS"/>
</dbReference>
<keyword evidence="3 7" id="KW-0479">Metal-binding</keyword>
<comment type="similarity">
    <text evidence="1 7">Belongs to the cytochrome P450 family.</text>
</comment>
<evidence type="ECO:0000256" key="5">
    <source>
        <dbReference type="ARBA" id="ARBA00023004"/>
    </source>
</evidence>
<proteinExistence type="inferred from homology"/>
<comment type="caution">
    <text evidence="8">The sequence shown here is derived from an EMBL/GenBank/DDBJ whole genome shotgun (WGS) entry which is preliminary data.</text>
</comment>